<dbReference type="InterPro" id="IPR025861">
    <property type="entry name" value="CobT_VWA_dom"/>
</dbReference>
<dbReference type="Pfam" id="PF11775">
    <property type="entry name" value="CobT_C"/>
    <property type="match status" value="1"/>
</dbReference>
<protein>
    <submittedName>
        <fullName evidence="2">Cobalt chelatase</fullName>
    </submittedName>
</protein>
<comment type="caution">
    <text evidence="2">The sequence shown here is derived from an EMBL/GenBank/DDBJ whole genome shotgun (WGS) entry which is preliminary data.</text>
</comment>
<dbReference type="RefSeq" id="WP_129970214.1">
    <property type="nucleotide sequence ID" value="NZ_JACCEW010000005.1"/>
</dbReference>
<dbReference type="Gene3D" id="3.40.50.410">
    <property type="entry name" value="von Willebrand factor, type A domain"/>
    <property type="match status" value="1"/>
</dbReference>
<evidence type="ECO:0000313" key="3">
    <source>
        <dbReference type="Proteomes" id="UP000580517"/>
    </source>
</evidence>
<sequence>MEAARSRIRQQYAEELSAAVMRALTGRAGLHFEGGRPFDDARPLPDRAPHLQLRDGERSVADYRGIADGLALRLRHSDPALHQRLAPDDPVERFIFEWLEQLRTEAMAPASLPGMHRNVVGRYRAWSAAFLDSGAAESSLGILLFAFSQMAWSRIMAQPLPEDVDDLLEPTRAALGPAIGGWLAAIRRQRGDQAACGRFARRIAHELAARVQSEYEDDPASRNVHRGDFSLSLDIDPCDGAGFQPAQGGESLLFRAAQGRYRIFSRQFDVQEHVAEHVRPAVLAANRGILDGALAGLGINIGRLARGLRAVLARPQRDGWLFGQEEGVVDGRRLSQLVSSPTERRLFRQDRHYPLSDCAVAFLVDCSGSMKQHGLAVAMMLDIFMRAFSQAGVEIEILGFTTRSWNGGRPRRQWAAQGRPAAPGRLNEVCHLIFKDASTSWRRARPALGAFLKQDMFREGVDGEAVQWACTRLLEQDRRRRLLVVVSDGSPMDSATNLANDAFYLDNHLKAVVRQAAREQGVEVFGLGVGLDLSPYYTKSLAVDLADGLDNAFFDAFLRLLGHGGRA</sequence>
<accession>A0A853FI08</accession>
<dbReference type="InterPro" id="IPR006538">
    <property type="entry name" value="CobT"/>
</dbReference>
<dbReference type="PANTHER" id="PTHR41248">
    <property type="entry name" value="NORD PROTEIN"/>
    <property type="match status" value="1"/>
</dbReference>
<gene>
    <name evidence="2" type="ORF">H0A68_16120</name>
</gene>
<dbReference type="OrthoDB" id="6395027at2"/>
<dbReference type="InterPro" id="IPR051928">
    <property type="entry name" value="NorD/CobT"/>
</dbReference>
<proteinExistence type="predicted"/>
<reference evidence="2 3" key="1">
    <citation type="submission" date="2020-07" db="EMBL/GenBank/DDBJ databases">
        <title>Taxonomic revisions and descriptions of new bacterial species based on genomic comparisons in the high-G+C-content subgroup of the family Alcaligenaceae.</title>
        <authorList>
            <person name="Szabo A."/>
            <person name="Felfoldi T."/>
        </authorList>
    </citation>
    <scope>NUCLEOTIDE SEQUENCE [LARGE SCALE GENOMIC DNA]</scope>
    <source>
        <strain evidence="2 3">DSM 25264</strain>
    </source>
</reference>
<dbReference type="GO" id="GO:0009236">
    <property type="term" value="P:cobalamin biosynthetic process"/>
    <property type="evidence" value="ECO:0007669"/>
    <property type="project" value="InterPro"/>
</dbReference>
<dbReference type="SUPFAM" id="SSF53300">
    <property type="entry name" value="vWA-like"/>
    <property type="match status" value="1"/>
</dbReference>
<dbReference type="EMBL" id="JACCEW010000005">
    <property type="protein sequence ID" value="NYT38410.1"/>
    <property type="molecule type" value="Genomic_DNA"/>
</dbReference>
<organism evidence="2 3">
    <name type="scientific">Allopusillimonas soli</name>
    <dbReference type="NCBI Taxonomy" id="659016"/>
    <lineage>
        <taxon>Bacteria</taxon>
        <taxon>Pseudomonadati</taxon>
        <taxon>Pseudomonadota</taxon>
        <taxon>Betaproteobacteria</taxon>
        <taxon>Burkholderiales</taxon>
        <taxon>Alcaligenaceae</taxon>
        <taxon>Allopusillimonas</taxon>
    </lineage>
</organism>
<dbReference type="PIRSF" id="PIRSF031715">
    <property type="entry name" value="Cob_chel_CobT"/>
    <property type="match status" value="1"/>
</dbReference>
<dbReference type="AlphaFoldDB" id="A0A853FI08"/>
<keyword evidence="3" id="KW-1185">Reference proteome</keyword>
<evidence type="ECO:0000313" key="2">
    <source>
        <dbReference type="EMBL" id="NYT38410.1"/>
    </source>
</evidence>
<dbReference type="PANTHER" id="PTHR41248:SF1">
    <property type="entry name" value="NORD PROTEIN"/>
    <property type="match status" value="1"/>
</dbReference>
<evidence type="ECO:0000259" key="1">
    <source>
        <dbReference type="Pfam" id="PF11775"/>
    </source>
</evidence>
<feature type="domain" description="Cobalamin biosynthesis protein CobT VWA" evidence="1">
    <location>
        <begin position="347"/>
        <end position="555"/>
    </location>
</feature>
<dbReference type="Pfam" id="PF06213">
    <property type="entry name" value="CobT"/>
    <property type="match status" value="1"/>
</dbReference>
<name>A0A853FI08_9BURK</name>
<dbReference type="InterPro" id="IPR036465">
    <property type="entry name" value="vWFA_dom_sf"/>
</dbReference>
<dbReference type="Proteomes" id="UP000580517">
    <property type="component" value="Unassembled WGS sequence"/>
</dbReference>